<feature type="compositionally biased region" description="Basic and acidic residues" evidence="1">
    <location>
        <begin position="52"/>
        <end position="61"/>
    </location>
</feature>
<dbReference type="AlphaFoldDB" id="E8U7H2"/>
<evidence type="ECO:0000256" key="1">
    <source>
        <dbReference type="SAM" id="MobiDB-lite"/>
    </source>
</evidence>
<feature type="region of interest" description="Disordered" evidence="1">
    <location>
        <begin position="52"/>
        <end position="115"/>
    </location>
</feature>
<reference evidence="3" key="2">
    <citation type="submission" date="2011-01" db="EMBL/GenBank/DDBJ databases">
        <title>The complete genome of Deinococcus maricopensis DSM 21211.</title>
        <authorList>
            <consortium name="US DOE Joint Genome Institute (JGI-PGF)"/>
            <person name="Lucas S."/>
            <person name="Copeland A."/>
            <person name="Lapidus A."/>
            <person name="Goodwin L."/>
            <person name="Pitluck S."/>
            <person name="Kyrpides N."/>
            <person name="Mavromatis K."/>
            <person name="Pagani I."/>
            <person name="Ivanova N."/>
            <person name="Ovchinnikova G."/>
            <person name="Zeytun A."/>
            <person name="Detter J.C."/>
            <person name="Han C."/>
            <person name="Land M."/>
            <person name="Hauser L."/>
            <person name="Markowitz V."/>
            <person name="Cheng J.-F."/>
            <person name="Hugenholtz P."/>
            <person name="Woyke T."/>
            <person name="Wu D."/>
            <person name="Pukall R."/>
            <person name="Gehrich-Schroeter G."/>
            <person name="Brambilla E."/>
            <person name="Klenk H.-P."/>
            <person name="Eisen J.A."/>
        </authorList>
    </citation>
    <scope>NUCLEOTIDE SEQUENCE [LARGE SCALE GENOMIC DNA]</scope>
    <source>
        <strain evidence="3">DSM 21211 / LMG 22137 / NRRL B-23946 / LB-34</strain>
    </source>
</reference>
<dbReference type="KEGG" id="dmr:Deima_1361"/>
<feature type="compositionally biased region" description="Basic and acidic residues" evidence="1">
    <location>
        <begin position="1"/>
        <end position="11"/>
    </location>
</feature>
<dbReference type="HOGENOM" id="CLU_2117006_0_0_0"/>
<keyword evidence="3" id="KW-1185">Reference proteome</keyword>
<evidence type="ECO:0000313" key="2">
    <source>
        <dbReference type="EMBL" id="ADV67011.1"/>
    </source>
</evidence>
<feature type="region of interest" description="Disordered" evidence="1">
    <location>
        <begin position="1"/>
        <end position="39"/>
    </location>
</feature>
<name>E8U7H2_DEIML</name>
<dbReference type="Proteomes" id="UP000008635">
    <property type="component" value="Chromosome"/>
</dbReference>
<gene>
    <name evidence="2" type="ordered locus">Deima_1361</name>
</gene>
<sequence length="115" mass="12294">MTEHERNDRAAQESPEGNAERDLENGRIGIPVDEGAPAEIVEDAMLVDDLFREENREDAKNPNDAPAFDDGRLGGSEGEERSDYADPSAGDAGGEIHGGIGRRRSGGFDGGPDRD</sequence>
<protein>
    <submittedName>
        <fullName evidence="2">Uncharacterized protein</fullName>
    </submittedName>
</protein>
<organism evidence="2 3">
    <name type="scientific">Deinococcus maricopensis (strain DSM 21211 / LMG 22137 / NRRL B-23946 / LB-34)</name>
    <dbReference type="NCBI Taxonomy" id="709986"/>
    <lineage>
        <taxon>Bacteria</taxon>
        <taxon>Thermotogati</taxon>
        <taxon>Deinococcota</taxon>
        <taxon>Deinococci</taxon>
        <taxon>Deinococcales</taxon>
        <taxon>Deinococcaceae</taxon>
        <taxon>Deinococcus</taxon>
    </lineage>
</organism>
<accession>E8U7H2</accession>
<dbReference type="EMBL" id="CP002454">
    <property type="protein sequence ID" value="ADV67011.1"/>
    <property type="molecule type" value="Genomic_DNA"/>
</dbReference>
<proteinExistence type="predicted"/>
<evidence type="ECO:0000313" key="3">
    <source>
        <dbReference type="Proteomes" id="UP000008635"/>
    </source>
</evidence>
<reference evidence="2 3" key="1">
    <citation type="journal article" date="2011" name="Stand. Genomic Sci.">
        <title>Complete genome sequence of Deinococcus maricopensis type strain (LB-34).</title>
        <authorList>
            <person name="Pukall R."/>
            <person name="Zeytun A."/>
            <person name="Lucas S."/>
            <person name="Lapidus A."/>
            <person name="Hammon N."/>
            <person name="Deshpande S."/>
            <person name="Nolan M."/>
            <person name="Cheng J.F."/>
            <person name="Pitluck S."/>
            <person name="Liolios K."/>
            <person name="Pagani I."/>
            <person name="Mikhailova N."/>
            <person name="Ivanova N."/>
            <person name="Mavromatis K."/>
            <person name="Pati A."/>
            <person name="Tapia R."/>
            <person name="Han C."/>
            <person name="Goodwin L."/>
            <person name="Chen A."/>
            <person name="Palaniappan K."/>
            <person name="Land M."/>
            <person name="Hauser L."/>
            <person name="Chang Y.J."/>
            <person name="Jeffries C.D."/>
            <person name="Brambilla E.M."/>
            <person name="Rohde M."/>
            <person name="Goker M."/>
            <person name="Detter J.C."/>
            <person name="Woyke T."/>
            <person name="Bristow J."/>
            <person name="Eisen J.A."/>
            <person name="Markowitz V."/>
            <person name="Hugenholtz P."/>
            <person name="Kyrpides N.C."/>
            <person name="Klenk H.P."/>
        </authorList>
    </citation>
    <scope>NUCLEOTIDE SEQUENCE [LARGE SCALE GENOMIC DNA]</scope>
    <source>
        <strain evidence="3">DSM 21211 / LMG 22137 / NRRL B-23946 / LB-34</strain>
    </source>
</reference>
<dbReference type="RefSeq" id="WP_013556516.1">
    <property type="nucleotide sequence ID" value="NC_014958.1"/>
</dbReference>